<dbReference type="InterPro" id="IPR011990">
    <property type="entry name" value="TPR-like_helical_dom_sf"/>
</dbReference>
<organism evidence="4">
    <name type="scientific">Desulfofervidus auxilii</name>
    <dbReference type="NCBI Taxonomy" id="1621989"/>
    <lineage>
        <taxon>Bacteria</taxon>
        <taxon>Pseudomonadati</taxon>
        <taxon>Thermodesulfobacteriota</taxon>
        <taxon>Candidatus Desulfofervidia</taxon>
        <taxon>Candidatus Desulfofervidales</taxon>
        <taxon>Candidatus Desulfofervidaceae</taxon>
        <taxon>Candidatus Desulfofervidus</taxon>
    </lineage>
</organism>
<dbReference type="AlphaFoldDB" id="A0A7C1ZNA8"/>
<feature type="coiled-coil region" evidence="1">
    <location>
        <begin position="132"/>
        <end position="183"/>
    </location>
</feature>
<dbReference type="Proteomes" id="UP000070560">
    <property type="component" value="Chromosome"/>
</dbReference>
<dbReference type="KEGG" id="daw:HS1_002457"/>
<evidence type="ECO:0000313" key="4">
    <source>
        <dbReference type="EMBL" id="HEC67747.1"/>
    </source>
</evidence>
<dbReference type="OrthoDB" id="9809748at2"/>
<gene>
    <name evidence="4" type="ORF">ENI35_02895</name>
    <name evidence="3" type="ORF">HS1_002457</name>
</gene>
<dbReference type="SUPFAM" id="SSF48452">
    <property type="entry name" value="TPR-like"/>
    <property type="match status" value="1"/>
</dbReference>
<reference evidence="3 5" key="1">
    <citation type="submission" date="2015-10" db="EMBL/GenBank/DDBJ databases">
        <title>Candidatus Desulfofervidus auxilii, a hydrogenotrophic sulfate-reducing bacterium involved in the thermophilic anaerobic oxidation of methane.</title>
        <authorList>
            <person name="Krukenberg V."/>
            <person name="Richter M."/>
            <person name="Wegener G."/>
        </authorList>
    </citation>
    <scope>NUCLEOTIDE SEQUENCE [LARGE SCALE GENOMIC DNA]</scope>
    <source>
        <strain evidence="3 5">HS1</strain>
    </source>
</reference>
<evidence type="ECO:0000256" key="1">
    <source>
        <dbReference type="SAM" id="Coils"/>
    </source>
</evidence>
<keyword evidence="2" id="KW-0472">Membrane</keyword>
<dbReference type="Pfam" id="PF13174">
    <property type="entry name" value="TPR_6"/>
    <property type="match status" value="2"/>
</dbReference>
<accession>A0A7C1ZNA8</accession>
<keyword evidence="1" id="KW-0175">Coiled coil</keyword>
<dbReference type="RefSeq" id="WP_066066096.1">
    <property type="nucleotide sequence ID" value="NZ_CP013015.1"/>
</dbReference>
<dbReference type="Proteomes" id="UP000885738">
    <property type="component" value="Unassembled WGS sequence"/>
</dbReference>
<evidence type="ECO:0000256" key="2">
    <source>
        <dbReference type="SAM" id="Phobius"/>
    </source>
</evidence>
<name>A0A7C1ZNA8_DESA2</name>
<dbReference type="EMBL" id="CP013015">
    <property type="protein sequence ID" value="AMM42239.1"/>
    <property type="molecule type" value="Genomic_DNA"/>
</dbReference>
<dbReference type="Gene3D" id="1.25.40.10">
    <property type="entry name" value="Tetratricopeptide repeat domain"/>
    <property type="match status" value="1"/>
</dbReference>
<protein>
    <submittedName>
        <fullName evidence="3">ErfK/YbiS/YcfS/YnhG family protein</fullName>
    </submittedName>
    <submittedName>
        <fullName evidence="4">Tetratricopeptide repeat protein</fullName>
    </submittedName>
</protein>
<feature type="transmembrane region" description="Helical" evidence="2">
    <location>
        <begin position="12"/>
        <end position="29"/>
    </location>
</feature>
<evidence type="ECO:0000313" key="3">
    <source>
        <dbReference type="EMBL" id="AMM42239.1"/>
    </source>
</evidence>
<keyword evidence="2" id="KW-0812">Transmembrane</keyword>
<proteinExistence type="predicted"/>
<dbReference type="EMBL" id="DRIH01000093">
    <property type="protein sequence ID" value="HEC67747.1"/>
    <property type="molecule type" value="Genomic_DNA"/>
</dbReference>
<reference evidence="4" key="2">
    <citation type="journal article" date="2020" name="mSystems">
        <title>Genome- and Community-Level Interaction Insights into Carbon Utilization and Element Cycling Functions of Hydrothermarchaeota in Hydrothermal Sediment.</title>
        <authorList>
            <person name="Zhou Z."/>
            <person name="Liu Y."/>
            <person name="Xu W."/>
            <person name="Pan J."/>
            <person name="Luo Z.H."/>
            <person name="Li M."/>
        </authorList>
    </citation>
    <scope>NUCLEOTIDE SEQUENCE [LARGE SCALE GENOMIC DNA]</scope>
    <source>
        <strain evidence="4">HyVt-389</strain>
    </source>
</reference>
<evidence type="ECO:0000313" key="5">
    <source>
        <dbReference type="Proteomes" id="UP000070560"/>
    </source>
</evidence>
<keyword evidence="5" id="KW-1185">Reference proteome</keyword>
<sequence length="186" mass="21986">MGGKRTRKGKHLLFYFTCIIIVSFLFGEGCIPQKRYQDKQQEQIQQSLMQAKNLMKKGNYKVALKKYQEIAKLFPQIEDKALYEIGLIYAHPKNPDKNFEESLKYFQKLVREFPKSNLRNQAEVWILILQGIKEKEKAIKALKEKISVLQKENKIKSKKINDLEKQIEKLKEIDLTIEEKKRESLP</sequence>
<keyword evidence="2" id="KW-1133">Transmembrane helix</keyword>
<dbReference type="InterPro" id="IPR019734">
    <property type="entry name" value="TPR_rpt"/>
</dbReference>